<organism evidence="2 3">
    <name type="scientific">Hymenobacter endophyticus</name>
    <dbReference type="NCBI Taxonomy" id="3076335"/>
    <lineage>
        <taxon>Bacteria</taxon>
        <taxon>Pseudomonadati</taxon>
        <taxon>Bacteroidota</taxon>
        <taxon>Cytophagia</taxon>
        <taxon>Cytophagales</taxon>
        <taxon>Hymenobacteraceae</taxon>
        <taxon>Hymenobacter</taxon>
    </lineage>
</organism>
<evidence type="ECO:0000313" key="3">
    <source>
        <dbReference type="Proteomes" id="UP001250698"/>
    </source>
</evidence>
<sequence>MKHDVVEIIWEQFEERIFRTVCKALQQAPQDATTGKAALDDRLYTKEEICQELDISKTTLTSWMNDNKVPFIRLGRRIYFQKHLVLEAGRTHQKYQRRK</sequence>
<dbReference type="Pfam" id="PF12728">
    <property type="entry name" value="HTH_17"/>
    <property type="match status" value="1"/>
</dbReference>
<feature type="domain" description="Helix-turn-helix" evidence="1">
    <location>
        <begin position="43"/>
        <end position="86"/>
    </location>
</feature>
<evidence type="ECO:0000259" key="1">
    <source>
        <dbReference type="Pfam" id="PF12728"/>
    </source>
</evidence>
<name>A0ABU3TNH2_9BACT</name>
<dbReference type="InterPro" id="IPR041657">
    <property type="entry name" value="HTH_17"/>
</dbReference>
<dbReference type="Proteomes" id="UP001250698">
    <property type="component" value="Unassembled WGS sequence"/>
</dbReference>
<dbReference type="Gene3D" id="1.10.260.40">
    <property type="entry name" value="lambda repressor-like DNA-binding domains"/>
    <property type="match status" value="1"/>
</dbReference>
<dbReference type="InterPro" id="IPR009061">
    <property type="entry name" value="DNA-bd_dom_put_sf"/>
</dbReference>
<proteinExistence type="predicted"/>
<evidence type="ECO:0000313" key="2">
    <source>
        <dbReference type="EMBL" id="MDU0372899.1"/>
    </source>
</evidence>
<protein>
    <submittedName>
        <fullName evidence="2">Helix-turn-helix domain-containing protein</fullName>
    </submittedName>
</protein>
<accession>A0ABU3TNH2</accession>
<comment type="caution">
    <text evidence="2">The sequence shown here is derived from an EMBL/GenBank/DDBJ whole genome shotgun (WGS) entry which is preliminary data.</text>
</comment>
<dbReference type="InterPro" id="IPR010982">
    <property type="entry name" value="Lambda_DNA-bd_dom_sf"/>
</dbReference>
<dbReference type="SUPFAM" id="SSF46955">
    <property type="entry name" value="Putative DNA-binding domain"/>
    <property type="match status" value="1"/>
</dbReference>
<gene>
    <name evidence="2" type="ORF">ROI90_21010</name>
</gene>
<dbReference type="RefSeq" id="WP_316000251.1">
    <property type="nucleotide sequence ID" value="NZ_JAWDJT010000026.1"/>
</dbReference>
<dbReference type="EMBL" id="JAWDJT010000026">
    <property type="protein sequence ID" value="MDU0372899.1"/>
    <property type="molecule type" value="Genomic_DNA"/>
</dbReference>
<keyword evidence="3" id="KW-1185">Reference proteome</keyword>
<reference evidence="2 3" key="1">
    <citation type="submission" date="2023-10" db="EMBL/GenBank/DDBJ databases">
        <title>Hymenobacter endophyticus sp. nov., an isolate from the leaf tissues of wheat.</title>
        <authorList>
            <person name="Dai Y."/>
        </authorList>
    </citation>
    <scope>NUCLEOTIDE SEQUENCE [LARGE SCALE GENOMIC DNA]</scope>
    <source>
        <strain evidence="2 3">ZK17L-C2</strain>
    </source>
</reference>